<protein>
    <submittedName>
        <fullName evidence="1">SFRICE_024361</fullName>
    </submittedName>
</protein>
<gene>
    <name evidence="1" type="ORF">SFRICE_024361</name>
</gene>
<organism evidence="1">
    <name type="scientific">Spodoptera frugiperda</name>
    <name type="common">Fall armyworm</name>
    <dbReference type="NCBI Taxonomy" id="7108"/>
    <lineage>
        <taxon>Eukaryota</taxon>
        <taxon>Metazoa</taxon>
        <taxon>Ecdysozoa</taxon>
        <taxon>Arthropoda</taxon>
        <taxon>Hexapoda</taxon>
        <taxon>Insecta</taxon>
        <taxon>Pterygota</taxon>
        <taxon>Neoptera</taxon>
        <taxon>Endopterygota</taxon>
        <taxon>Lepidoptera</taxon>
        <taxon>Glossata</taxon>
        <taxon>Ditrysia</taxon>
        <taxon>Noctuoidea</taxon>
        <taxon>Noctuidae</taxon>
        <taxon>Amphipyrinae</taxon>
        <taxon>Spodoptera</taxon>
    </lineage>
</organism>
<sequence>MTVIYFKEGLFIMSSVRSRSDVAHPTVLLVFTRDIRATVSADPRMTSKGSSRPDQNQARVYVWIEARKNISHRTL</sequence>
<proteinExistence type="predicted"/>
<dbReference type="AlphaFoldDB" id="A0A2H1WKJ2"/>
<dbReference type="EMBL" id="ODYU01009285">
    <property type="protein sequence ID" value="SOQ53600.1"/>
    <property type="molecule type" value="Genomic_DNA"/>
</dbReference>
<accession>A0A2H1WKJ2</accession>
<name>A0A2H1WKJ2_SPOFR</name>
<evidence type="ECO:0000313" key="1">
    <source>
        <dbReference type="EMBL" id="SOQ53600.1"/>
    </source>
</evidence>
<reference evidence="1" key="1">
    <citation type="submission" date="2016-07" db="EMBL/GenBank/DDBJ databases">
        <authorList>
            <person name="Bretaudeau A."/>
        </authorList>
    </citation>
    <scope>NUCLEOTIDE SEQUENCE</scope>
    <source>
        <strain evidence="1">Rice</strain>
        <tissue evidence="1">Whole body</tissue>
    </source>
</reference>